<dbReference type="InterPro" id="IPR040240">
    <property type="entry name" value="TAF1"/>
</dbReference>
<dbReference type="Proteomes" id="UP000054350">
    <property type="component" value="Unassembled WGS sequence"/>
</dbReference>
<dbReference type="InterPro" id="IPR022591">
    <property type="entry name" value="TAF1_HAT_dom"/>
</dbReference>
<keyword evidence="2" id="KW-0539">Nucleus</keyword>
<dbReference type="AlphaFoldDB" id="A0A0L0S8Q6"/>
<evidence type="ECO:0000256" key="2">
    <source>
        <dbReference type="ARBA" id="ARBA00023242"/>
    </source>
</evidence>
<evidence type="ECO:0000259" key="4">
    <source>
        <dbReference type="Pfam" id="PF12157"/>
    </source>
</evidence>
<protein>
    <recommendedName>
        <fullName evidence="4">Transcription initiation factor TFIID subunit 1 histone acetyltransferase domain-containing protein</fullName>
    </recommendedName>
</protein>
<keyword evidence="6" id="KW-1185">Reference proteome</keyword>
<feature type="region of interest" description="Disordered" evidence="3">
    <location>
        <begin position="361"/>
        <end position="389"/>
    </location>
</feature>
<dbReference type="GO" id="GO:0005669">
    <property type="term" value="C:transcription factor TFIID complex"/>
    <property type="evidence" value="ECO:0007669"/>
    <property type="project" value="InterPro"/>
</dbReference>
<evidence type="ECO:0000313" key="6">
    <source>
        <dbReference type="Proteomes" id="UP000054350"/>
    </source>
</evidence>
<evidence type="ECO:0000256" key="3">
    <source>
        <dbReference type="SAM" id="MobiDB-lite"/>
    </source>
</evidence>
<accession>A0A0L0S8Q6</accession>
<name>A0A0L0S8Q6_ALLM3</name>
<evidence type="ECO:0000313" key="5">
    <source>
        <dbReference type="EMBL" id="KNE58811.1"/>
    </source>
</evidence>
<sequence length="672" mass="72103">MSAPPPPNHGAGVPPVVPATDPTDVDALINSLTAATGGAGTFTPTAPLAMPVDLDLEQLMREISAAPLPLAAPAPVGSPVPAPAAAPVALAPAPTLAAPPTAADDNDDLADLDDGLDDDMDVDMDALRTEDDFGLGGLGGLAGGAGADVAQGLRMAGIDLLSGGAAADDHDDDHDSDATTPAPARLDLGMDLAALVSDTPSVVGTPTPTPGPHPVAAASPMPIGLDELEALMAVDAPGPVLPLMAPVSHIPSRPPPVPAPLAPAAPVPKPRRTDLLPSRPAFDDNKRQKLYQLFPELADRDPAISFTMMFGAHALFRMAPRARDYRGRYFAKKLDELTPEDDEKHLFETGKTHRSIAAATAAASGKPTGMMHLPDLPDEEDSDLASNDDLSDLNERESLLKYLPIALASWEDDIVWDGDADAALAKDAADEHPVLAKIQELERANPRMSILPVRNAILDSDEWLLHWDDEEWVAEPDLPFIHDPTLLLPGKATVHAPPPVPLPATHDDAVHAVDRFHLSNDDAYVVQKKAENPREASQIVLQHAPPALRLVPAYYRTELQARELRHLHRPKLPSLVGADIKFTKLKALKKKKIKGKENVELLKTPRDLTLRDTGNYTLFEYSEESPLLLSNPGMASFLFNYYRKKGRQGHLDIWRTQHSRNPTRKGPFLGIR</sequence>
<dbReference type="PANTHER" id="PTHR13900:SF0">
    <property type="entry name" value="TRANSCRIPTION INITIATION FACTOR TFIID SUBUNIT 1"/>
    <property type="match status" value="1"/>
</dbReference>
<dbReference type="STRING" id="578462.A0A0L0S8Q6"/>
<proteinExistence type="predicted"/>
<dbReference type="GO" id="GO:0004402">
    <property type="term" value="F:histone acetyltransferase activity"/>
    <property type="evidence" value="ECO:0007669"/>
    <property type="project" value="InterPro"/>
</dbReference>
<gene>
    <name evidence="5" type="ORF">AMAG_18309</name>
</gene>
<dbReference type="eggNOG" id="KOG0008">
    <property type="taxonomic scope" value="Eukaryota"/>
</dbReference>
<comment type="subcellular location">
    <subcellularLocation>
        <location evidence="1">Nucleus</location>
    </subcellularLocation>
</comment>
<dbReference type="Pfam" id="PF12157">
    <property type="entry name" value="DUF3591"/>
    <property type="match status" value="1"/>
</dbReference>
<dbReference type="PANTHER" id="PTHR13900">
    <property type="entry name" value="TRANSCRIPTION INITIATION FACTOR TFIID"/>
    <property type="match status" value="1"/>
</dbReference>
<evidence type="ECO:0000256" key="1">
    <source>
        <dbReference type="ARBA" id="ARBA00004123"/>
    </source>
</evidence>
<dbReference type="GO" id="GO:0051123">
    <property type="term" value="P:RNA polymerase II preinitiation complex assembly"/>
    <property type="evidence" value="ECO:0007669"/>
    <property type="project" value="TreeGrafter"/>
</dbReference>
<dbReference type="GO" id="GO:0017025">
    <property type="term" value="F:TBP-class protein binding"/>
    <property type="evidence" value="ECO:0007669"/>
    <property type="project" value="InterPro"/>
</dbReference>
<organism evidence="5 6">
    <name type="scientific">Allomyces macrogynus (strain ATCC 38327)</name>
    <name type="common">Allomyces javanicus var. macrogynus</name>
    <dbReference type="NCBI Taxonomy" id="578462"/>
    <lineage>
        <taxon>Eukaryota</taxon>
        <taxon>Fungi</taxon>
        <taxon>Fungi incertae sedis</taxon>
        <taxon>Blastocladiomycota</taxon>
        <taxon>Blastocladiomycetes</taxon>
        <taxon>Blastocladiales</taxon>
        <taxon>Blastocladiaceae</taxon>
        <taxon>Allomyces</taxon>
    </lineage>
</organism>
<feature type="compositionally biased region" description="Low complexity" evidence="3">
    <location>
        <begin position="9"/>
        <end position="22"/>
    </location>
</feature>
<dbReference type="OrthoDB" id="5752at2759"/>
<dbReference type="VEuPathDB" id="FungiDB:AMAG_18309"/>
<feature type="region of interest" description="Disordered" evidence="3">
    <location>
        <begin position="1"/>
        <end position="22"/>
    </location>
</feature>
<reference evidence="6" key="2">
    <citation type="submission" date="2009-11" db="EMBL/GenBank/DDBJ databases">
        <title>The Genome Sequence of Allomyces macrogynus strain ATCC 38327.</title>
        <authorList>
            <consortium name="The Broad Institute Genome Sequencing Platform"/>
            <person name="Russ C."/>
            <person name="Cuomo C."/>
            <person name="Shea T."/>
            <person name="Young S.K."/>
            <person name="Zeng Q."/>
            <person name="Koehrsen M."/>
            <person name="Haas B."/>
            <person name="Borodovsky M."/>
            <person name="Guigo R."/>
            <person name="Alvarado L."/>
            <person name="Berlin A."/>
            <person name="Borenstein D."/>
            <person name="Chen Z."/>
            <person name="Engels R."/>
            <person name="Freedman E."/>
            <person name="Gellesch M."/>
            <person name="Goldberg J."/>
            <person name="Griggs A."/>
            <person name="Gujja S."/>
            <person name="Heiman D."/>
            <person name="Hepburn T."/>
            <person name="Howarth C."/>
            <person name="Jen D."/>
            <person name="Larson L."/>
            <person name="Lewis B."/>
            <person name="Mehta T."/>
            <person name="Park D."/>
            <person name="Pearson M."/>
            <person name="Roberts A."/>
            <person name="Saif S."/>
            <person name="Shenoy N."/>
            <person name="Sisk P."/>
            <person name="Stolte C."/>
            <person name="Sykes S."/>
            <person name="Walk T."/>
            <person name="White J."/>
            <person name="Yandava C."/>
            <person name="Burger G."/>
            <person name="Gray M.W."/>
            <person name="Holland P.W.H."/>
            <person name="King N."/>
            <person name="Lang F.B.F."/>
            <person name="Roger A.J."/>
            <person name="Ruiz-Trillo I."/>
            <person name="Lander E."/>
            <person name="Nusbaum C."/>
        </authorList>
    </citation>
    <scope>NUCLEOTIDE SEQUENCE [LARGE SCALE GENOMIC DNA]</scope>
    <source>
        <strain evidence="6">ATCC 38327</strain>
    </source>
</reference>
<dbReference type="EMBL" id="GG745333">
    <property type="protein sequence ID" value="KNE58811.1"/>
    <property type="molecule type" value="Genomic_DNA"/>
</dbReference>
<feature type="region of interest" description="Disordered" evidence="3">
    <location>
        <begin position="263"/>
        <end position="282"/>
    </location>
</feature>
<feature type="domain" description="Transcription initiation factor TFIID subunit 1 histone acetyltransferase" evidence="4">
    <location>
        <begin position="516"/>
        <end position="648"/>
    </location>
</feature>
<dbReference type="GO" id="GO:0016251">
    <property type="term" value="F:RNA polymerase II general transcription initiation factor activity"/>
    <property type="evidence" value="ECO:0007669"/>
    <property type="project" value="InterPro"/>
</dbReference>
<reference evidence="5 6" key="1">
    <citation type="submission" date="2009-11" db="EMBL/GenBank/DDBJ databases">
        <title>Annotation of Allomyces macrogynus ATCC 38327.</title>
        <authorList>
            <consortium name="The Broad Institute Genome Sequencing Platform"/>
            <person name="Russ C."/>
            <person name="Cuomo C."/>
            <person name="Burger G."/>
            <person name="Gray M.W."/>
            <person name="Holland P.W.H."/>
            <person name="King N."/>
            <person name="Lang F.B.F."/>
            <person name="Roger A.J."/>
            <person name="Ruiz-Trillo I."/>
            <person name="Young S.K."/>
            <person name="Zeng Q."/>
            <person name="Gargeya S."/>
            <person name="Fitzgerald M."/>
            <person name="Haas B."/>
            <person name="Abouelleil A."/>
            <person name="Alvarado L."/>
            <person name="Arachchi H.M."/>
            <person name="Berlin A."/>
            <person name="Chapman S.B."/>
            <person name="Gearin G."/>
            <person name="Goldberg J."/>
            <person name="Griggs A."/>
            <person name="Gujja S."/>
            <person name="Hansen M."/>
            <person name="Heiman D."/>
            <person name="Howarth C."/>
            <person name="Larimer J."/>
            <person name="Lui A."/>
            <person name="MacDonald P.J.P."/>
            <person name="McCowen C."/>
            <person name="Montmayeur A."/>
            <person name="Murphy C."/>
            <person name="Neiman D."/>
            <person name="Pearson M."/>
            <person name="Priest M."/>
            <person name="Roberts A."/>
            <person name="Saif S."/>
            <person name="Shea T."/>
            <person name="Sisk P."/>
            <person name="Stolte C."/>
            <person name="Sykes S."/>
            <person name="Wortman J."/>
            <person name="Nusbaum C."/>
            <person name="Birren B."/>
        </authorList>
    </citation>
    <scope>NUCLEOTIDE SEQUENCE [LARGE SCALE GENOMIC DNA]</scope>
    <source>
        <strain evidence="5 6">ATCC 38327</strain>
    </source>
</reference>